<proteinExistence type="predicted"/>
<feature type="domain" description="Transposase IS4 N-terminal" evidence="1">
    <location>
        <begin position="9"/>
        <end position="59"/>
    </location>
</feature>
<keyword evidence="3" id="KW-1185">Reference proteome</keyword>
<accession>A0ABX6K1Y0</accession>
<evidence type="ECO:0000259" key="1">
    <source>
        <dbReference type="Pfam" id="PF13006"/>
    </source>
</evidence>
<evidence type="ECO:0000313" key="2">
    <source>
        <dbReference type="EMBL" id="QIM19040.1"/>
    </source>
</evidence>
<evidence type="ECO:0000313" key="3">
    <source>
        <dbReference type="Proteomes" id="UP000503441"/>
    </source>
</evidence>
<dbReference type="EMBL" id="CP049933">
    <property type="protein sequence ID" value="QIM19040.1"/>
    <property type="molecule type" value="Genomic_DNA"/>
</dbReference>
<sequence>MTDATSSPIAGALYTGHGWQHVWSRLTASLTRMPKAPAKSALTEAMRRVSPRPLRELFTLVAGPAPPRSPQR</sequence>
<protein>
    <recommendedName>
        <fullName evidence="1">Transposase IS4 N-terminal domain-containing protein</fullName>
    </recommendedName>
</protein>
<dbReference type="Pfam" id="PF13006">
    <property type="entry name" value="Nterm_IS4"/>
    <property type="match status" value="1"/>
</dbReference>
<dbReference type="InterPro" id="IPR024473">
    <property type="entry name" value="Transposases_IS4_N"/>
</dbReference>
<organism evidence="2 3">
    <name type="scientific">Leucobacter coleopterorum</name>
    <dbReference type="NCBI Taxonomy" id="2714933"/>
    <lineage>
        <taxon>Bacteria</taxon>
        <taxon>Bacillati</taxon>
        <taxon>Actinomycetota</taxon>
        <taxon>Actinomycetes</taxon>
        <taxon>Micrococcales</taxon>
        <taxon>Microbacteriaceae</taxon>
        <taxon>Leucobacter</taxon>
    </lineage>
</organism>
<gene>
    <name evidence="2" type="ORF">G7066_11530</name>
</gene>
<dbReference type="Proteomes" id="UP000503441">
    <property type="component" value="Chromosome"/>
</dbReference>
<reference evidence="2 3" key="1">
    <citation type="submission" date="2020-03" db="EMBL/GenBank/DDBJ databases">
        <title>Leucobacter sp. nov., isolated from beetles.</title>
        <authorList>
            <person name="Hyun D.-W."/>
            <person name="Bae J.-W."/>
        </authorList>
    </citation>
    <scope>NUCLEOTIDE SEQUENCE [LARGE SCALE GENOMIC DNA]</scope>
    <source>
        <strain evidence="2 3">HDW9A</strain>
    </source>
</reference>
<name>A0ABX6K1Y0_9MICO</name>
<dbReference type="RefSeq" id="WP_166331219.1">
    <property type="nucleotide sequence ID" value="NZ_CP049933.1"/>
</dbReference>